<feature type="signal peptide" evidence="1">
    <location>
        <begin position="1"/>
        <end position="18"/>
    </location>
</feature>
<evidence type="ECO:0000256" key="1">
    <source>
        <dbReference type="SAM" id="SignalP"/>
    </source>
</evidence>
<name>A0A8K0T6Y5_9PEZI</name>
<dbReference type="AlphaFoldDB" id="A0A8K0T6Y5"/>
<reference evidence="2" key="1">
    <citation type="journal article" date="2021" name="Nat. Commun.">
        <title>Genetic determinants of endophytism in the Arabidopsis root mycobiome.</title>
        <authorList>
            <person name="Mesny F."/>
            <person name="Miyauchi S."/>
            <person name="Thiergart T."/>
            <person name="Pickel B."/>
            <person name="Atanasova L."/>
            <person name="Karlsson M."/>
            <person name="Huettel B."/>
            <person name="Barry K.W."/>
            <person name="Haridas S."/>
            <person name="Chen C."/>
            <person name="Bauer D."/>
            <person name="Andreopoulos W."/>
            <person name="Pangilinan J."/>
            <person name="LaButti K."/>
            <person name="Riley R."/>
            <person name="Lipzen A."/>
            <person name="Clum A."/>
            <person name="Drula E."/>
            <person name="Henrissat B."/>
            <person name="Kohler A."/>
            <person name="Grigoriev I.V."/>
            <person name="Martin F.M."/>
            <person name="Hacquard S."/>
        </authorList>
    </citation>
    <scope>NUCLEOTIDE SEQUENCE</scope>
    <source>
        <strain evidence="2">MPI-CAGE-AT-0016</strain>
    </source>
</reference>
<protein>
    <submittedName>
        <fullName evidence="2">Uncharacterized protein</fullName>
    </submittedName>
</protein>
<accession>A0A8K0T6Y5</accession>
<feature type="chain" id="PRO_5035477502" evidence="1">
    <location>
        <begin position="19"/>
        <end position="80"/>
    </location>
</feature>
<gene>
    <name evidence="2" type="ORF">B0T11DRAFT_343316</name>
</gene>
<proteinExistence type="predicted"/>
<dbReference type="Proteomes" id="UP000813385">
    <property type="component" value="Unassembled WGS sequence"/>
</dbReference>
<organism evidence="2 3">
    <name type="scientific">Plectosphaerella cucumerina</name>
    <dbReference type="NCBI Taxonomy" id="40658"/>
    <lineage>
        <taxon>Eukaryota</taxon>
        <taxon>Fungi</taxon>
        <taxon>Dikarya</taxon>
        <taxon>Ascomycota</taxon>
        <taxon>Pezizomycotina</taxon>
        <taxon>Sordariomycetes</taxon>
        <taxon>Hypocreomycetidae</taxon>
        <taxon>Glomerellales</taxon>
        <taxon>Plectosphaerellaceae</taxon>
        <taxon>Plectosphaerella</taxon>
    </lineage>
</organism>
<keyword evidence="1" id="KW-0732">Signal</keyword>
<comment type="caution">
    <text evidence="2">The sequence shown here is derived from an EMBL/GenBank/DDBJ whole genome shotgun (WGS) entry which is preliminary data.</text>
</comment>
<sequence>MKFTNILTMAAALGSIGAEAGKKKSKPVKNCELTCGWGGWNCNKSPWNYDCDENGRFTYDERRFSCEDNCRCKWTLNMSF</sequence>
<evidence type="ECO:0000313" key="3">
    <source>
        <dbReference type="Proteomes" id="UP000813385"/>
    </source>
</evidence>
<evidence type="ECO:0000313" key="2">
    <source>
        <dbReference type="EMBL" id="KAH7350199.1"/>
    </source>
</evidence>
<keyword evidence="3" id="KW-1185">Reference proteome</keyword>
<dbReference type="EMBL" id="JAGPXD010000006">
    <property type="protein sequence ID" value="KAH7350199.1"/>
    <property type="molecule type" value="Genomic_DNA"/>
</dbReference>